<feature type="transmembrane region" description="Helical" evidence="7">
    <location>
        <begin position="33"/>
        <end position="50"/>
    </location>
</feature>
<dbReference type="PANTHER" id="PTHR30506:SF3">
    <property type="entry name" value="UPF0126 INNER MEMBRANE PROTEIN YADS-RELATED"/>
    <property type="match status" value="1"/>
</dbReference>
<dbReference type="InterPro" id="IPR005115">
    <property type="entry name" value="Gly_transporter"/>
</dbReference>
<keyword evidence="10" id="KW-1185">Reference proteome</keyword>
<feature type="domain" description="Glycine transporter" evidence="8">
    <location>
        <begin position="95"/>
        <end position="166"/>
    </location>
</feature>
<evidence type="ECO:0000256" key="7">
    <source>
        <dbReference type="SAM" id="Phobius"/>
    </source>
</evidence>
<reference evidence="9 10" key="1">
    <citation type="submission" date="2018-03" db="EMBL/GenBank/DDBJ databases">
        <title>Cereibacter changlensis.</title>
        <authorList>
            <person name="Meyer T.E."/>
            <person name="Miller S."/>
            <person name="Lodha T."/>
            <person name="Gandham S."/>
            <person name="Chintalapati S."/>
            <person name="Chintalapati V.R."/>
        </authorList>
    </citation>
    <scope>NUCLEOTIDE SEQUENCE [LARGE SCALE GENOMIC DNA]</scope>
    <source>
        <strain evidence="9 10">JA139</strain>
    </source>
</reference>
<dbReference type="OrthoDB" id="9791874at2"/>
<comment type="subcellular location">
    <subcellularLocation>
        <location evidence="1">Cell membrane</location>
        <topology evidence="1">Multi-pass membrane protein</topology>
    </subcellularLocation>
</comment>
<feature type="transmembrane region" description="Helical" evidence="7">
    <location>
        <begin position="152"/>
        <end position="170"/>
    </location>
</feature>
<evidence type="ECO:0000313" key="10">
    <source>
        <dbReference type="Proteomes" id="UP000241010"/>
    </source>
</evidence>
<keyword evidence="5 7" id="KW-1133">Transmembrane helix</keyword>
<protein>
    <recommendedName>
        <fullName evidence="8">Glycine transporter domain-containing protein</fullName>
    </recommendedName>
</protein>
<accession>A0A2T4JS89</accession>
<evidence type="ECO:0000313" key="9">
    <source>
        <dbReference type="EMBL" id="PTE20759.1"/>
    </source>
</evidence>
<dbReference type="Proteomes" id="UP000241010">
    <property type="component" value="Unassembled WGS sequence"/>
</dbReference>
<dbReference type="EMBL" id="PZKG01000084">
    <property type="protein sequence ID" value="PTE20759.1"/>
    <property type="molecule type" value="Genomic_DNA"/>
</dbReference>
<keyword evidence="3" id="KW-1003">Cell membrane</keyword>
<name>A0A2T4JS89_9RHOB</name>
<organism evidence="9 10">
    <name type="scientific">Cereibacter changlensis JA139</name>
    <dbReference type="NCBI Taxonomy" id="1188249"/>
    <lineage>
        <taxon>Bacteria</taxon>
        <taxon>Pseudomonadati</taxon>
        <taxon>Pseudomonadota</taxon>
        <taxon>Alphaproteobacteria</taxon>
        <taxon>Rhodobacterales</taxon>
        <taxon>Paracoccaceae</taxon>
        <taxon>Cereibacter</taxon>
    </lineage>
</organism>
<keyword evidence="4 7" id="KW-0812">Transmembrane</keyword>
<evidence type="ECO:0000256" key="4">
    <source>
        <dbReference type="ARBA" id="ARBA00022692"/>
    </source>
</evidence>
<evidence type="ECO:0000256" key="6">
    <source>
        <dbReference type="ARBA" id="ARBA00023136"/>
    </source>
</evidence>
<evidence type="ECO:0000256" key="5">
    <source>
        <dbReference type="ARBA" id="ARBA00022989"/>
    </source>
</evidence>
<gene>
    <name evidence="9" type="ORF">C5F48_15740</name>
</gene>
<dbReference type="RefSeq" id="WP_107664840.1">
    <property type="nucleotide sequence ID" value="NZ_PZKG01000084.1"/>
</dbReference>
<dbReference type="Pfam" id="PF03458">
    <property type="entry name" value="Gly_transporter"/>
    <property type="match status" value="2"/>
</dbReference>
<feature type="transmembrane region" description="Helical" evidence="7">
    <location>
        <begin position="70"/>
        <end position="86"/>
    </location>
</feature>
<dbReference type="PANTHER" id="PTHR30506">
    <property type="entry name" value="INNER MEMBRANE PROTEIN"/>
    <property type="match status" value="1"/>
</dbReference>
<evidence type="ECO:0000256" key="3">
    <source>
        <dbReference type="ARBA" id="ARBA00022475"/>
    </source>
</evidence>
<evidence type="ECO:0000256" key="1">
    <source>
        <dbReference type="ARBA" id="ARBA00004651"/>
    </source>
</evidence>
<comment type="caution">
    <text evidence="9">The sequence shown here is derived from an EMBL/GenBank/DDBJ whole genome shotgun (WGS) entry which is preliminary data.</text>
</comment>
<evidence type="ECO:0000259" key="8">
    <source>
        <dbReference type="Pfam" id="PF03458"/>
    </source>
</evidence>
<comment type="similarity">
    <text evidence="2">Belongs to the UPF0126 family.</text>
</comment>
<feature type="transmembrane region" description="Helical" evidence="7">
    <location>
        <begin position="176"/>
        <end position="197"/>
    </location>
</feature>
<feature type="domain" description="Glycine transporter" evidence="8">
    <location>
        <begin position="10"/>
        <end position="83"/>
    </location>
</feature>
<proteinExistence type="inferred from homology"/>
<sequence>MDLSLYITGVDLLGTFAFGLSGGTVAIRHRLDIFGVIVLAVAAALAGGMLRDMLLGATPVVALADERYTLVALAAALVAFFFKPLISGLGKPVMVFDALGLGLFAVTGCRKGLEYGLDPVVSVLLGVLTAVGGGLVRDLLVTEIPRVLREEIYALAAFVGATVVVVGEYLDLADWLVTLVGVSAAFSVRVISVIYGWSAPRSPWP</sequence>
<dbReference type="GO" id="GO:0005886">
    <property type="term" value="C:plasma membrane"/>
    <property type="evidence" value="ECO:0007669"/>
    <property type="project" value="UniProtKB-SubCell"/>
</dbReference>
<keyword evidence="6 7" id="KW-0472">Membrane</keyword>
<dbReference type="AlphaFoldDB" id="A0A2T4JS89"/>
<feature type="transmembrane region" description="Helical" evidence="7">
    <location>
        <begin position="6"/>
        <end position="26"/>
    </location>
</feature>
<feature type="transmembrane region" description="Helical" evidence="7">
    <location>
        <begin position="119"/>
        <end position="140"/>
    </location>
</feature>
<evidence type="ECO:0000256" key="2">
    <source>
        <dbReference type="ARBA" id="ARBA00008193"/>
    </source>
</evidence>